<dbReference type="CDD" id="cd23814">
    <property type="entry name" value="UEV_AKTIP"/>
    <property type="match status" value="1"/>
</dbReference>
<evidence type="ECO:0000259" key="10">
    <source>
        <dbReference type="PROSITE" id="PS50157"/>
    </source>
</evidence>
<dbReference type="VEuPathDB" id="FungiDB:An01g13770"/>
<feature type="domain" description="Homeobox" evidence="8">
    <location>
        <begin position="154"/>
        <end position="217"/>
    </location>
</feature>
<reference evidence="12" key="1">
    <citation type="journal article" date="2016" name="Genome Announc.">
        <title>Draft genome sequence of Aspergillus niger strain An76.</title>
        <authorList>
            <person name="Gong W."/>
            <person name="Cheng Z."/>
            <person name="Zhang H."/>
            <person name="Liu L."/>
            <person name="Gao P."/>
            <person name="Wang L."/>
        </authorList>
    </citation>
    <scope>NUCLEOTIDE SEQUENCE [LARGE SCALE GENOMIC DNA]</scope>
    <source>
        <strain evidence="12">An76</strain>
    </source>
</reference>
<feature type="region of interest" description="Disordered" evidence="6">
    <location>
        <begin position="342"/>
        <end position="365"/>
    </location>
</feature>
<dbReference type="VEuPathDB" id="FungiDB:ATCC64974_12370"/>
<evidence type="ECO:0000313" key="11">
    <source>
        <dbReference type="EMBL" id="GAQ35905.1"/>
    </source>
</evidence>
<dbReference type="InterPro" id="IPR001356">
    <property type="entry name" value="HD"/>
</dbReference>
<keyword evidence="2 5" id="KW-0371">Homeobox</keyword>
<keyword evidence="7" id="KW-0472">Membrane</keyword>
<feature type="transmembrane region" description="Helical" evidence="7">
    <location>
        <begin position="1608"/>
        <end position="1630"/>
    </location>
</feature>
<dbReference type="VEuPathDB" id="FungiDB:ASPNIDRAFT2_1162879"/>
<dbReference type="InterPro" id="IPR008422">
    <property type="entry name" value="KN_HD"/>
</dbReference>
<feature type="region of interest" description="Disordered" evidence="6">
    <location>
        <begin position="1398"/>
        <end position="1475"/>
    </location>
</feature>
<dbReference type="Proteomes" id="UP000068243">
    <property type="component" value="Unassembled WGS sequence"/>
</dbReference>
<dbReference type="PANTHER" id="PTHR11850">
    <property type="entry name" value="HOMEOBOX PROTEIN TRANSCRIPTION FACTORS"/>
    <property type="match status" value="1"/>
</dbReference>
<feature type="compositionally biased region" description="Polar residues" evidence="6">
    <location>
        <begin position="1411"/>
        <end position="1435"/>
    </location>
</feature>
<feature type="region of interest" description="Disordered" evidence="6">
    <location>
        <begin position="1362"/>
        <end position="1382"/>
    </location>
</feature>
<dbReference type="VEuPathDB" id="FungiDB:An01g13780"/>
<feature type="domain" description="C2H2-type" evidence="10">
    <location>
        <begin position="375"/>
        <end position="403"/>
    </location>
</feature>
<dbReference type="InterPro" id="IPR000608">
    <property type="entry name" value="UBC"/>
</dbReference>
<feature type="DNA-binding region" description="Homeobox" evidence="5">
    <location>
        <begin position="156"/>
        <end position="218"/>
    </location>
</feature>
<evidence type="ECO:0000259" key="9">
    <source>
        <dbReference type="PROSITE" id="PS50127"/>
    </source>
</evidence>
<dbReference type="PROSITE" id="PS00028">
    <property type="entry name" value="ZINC_FINGER_C2H2_1"/>
    <property type="match status" value="1"/>
</dbReference>
<dbReference type="PaxDb" id="5061-CADANGAP00001331"/>
<feature type="region of interest" description="Disordered" evidence="6">
    <location>
        <begin position="903"/>
        <end position="985"/>
    </location>
</feature>
<dbReference type="VEuPathDB" id="FungiDB:An01g13790"/>
<dbReference type="GO" id="GO:0003677">
    <property type="term" value="F:DNA binding"/>
    <property type="evidence" value="ECO:0007669"/>
    <property type="project" value="UniProtKB-UniRule"/>
</dbReference>
<dbReference type="Gene3D" id="1.10.10.60">
    <property type="entry name" value="Homeodomain-like"/>
    <property type="match status" value="1"/>
</dbReference>
<dbReference type="PROSITE" id="PS50071">
    <property type="entry name" value="HOMEOBOX_2"/>
    <property type="match status" value="1"/>
</dbReference>
<dbReference type="InterPro" id="IPR013087">
    <property type="entry name" value="Znf_C2H2_type"/>
</dbReference>
<dbReference type="CDD" id="cd00086">
    <property type="entry name" value="homeodomain"/>
    <property type="match status" value="1"/>
</dbReference>
<keyword evidence="4" id="KW-0863">Zinc-finger</keyword>
<dbReference type="GO" id="GO:0005634">
    <property type="term" value="C:nucleus"/>
    <property type="evidence" value="ECO:0007669"/>
    <property type="project" value="UniProtKB-SubCell"/>
</dbReference>
<feature type="transmembrane region" description="Helical" evidence="7">
    <location>
        <begin position="1112"/>
        <end position="1134"/>
    </location>
</feature>
<dbReference type="Pfam" id="PF05920">
    <property type="entry name" value="Homeobox_KN"/>
    <property type="match status" value="1"/>
</dbReference>
<protein>
    <submittedName>
        <fullName evidence="11">Homeobox and C2H2 transcription factor</fullName>
    </submittedName>
</protein>
<feature type="region of interest" description="Disordered" evidence="6">
    <location>
        <begin position="793"/>
        <end position="815"/>
    </location>
</feature>
<feature type="compositionally biased region" description="Acidic residues" evidence="6">
    <location>
        <begin position="1448"/>
        <end position="1459"/>
    </location>
</feature>
<dbReference type="InterPro" id="IPR016135">
    <property type="entry name" value="UBQ-conjugating_enzyme/RWD"/>
</dbReference>
<name>A0A100I814_ASPNG</name>
<dbReference type="InterPro" id="IPR009057">
    <property type="entry name" value="Homeodomain-like_sf"/>
</dbReference>
<evidence type="ECO:0000313" key="12">
    <source>
        <dbReference type="Proteomes" id="UP000068243"/>
    </source>
</evidence>
<dbReference type="VEuPathDB" id="FungiDB:M747DRAFT_297011"/>
<feature type="domain" description="UBC core" evidence="9">
    <location>
        <begin position="1275"/>
        <end position="1436"/>
    </location>
</feature>
<comment type="caution">
    <text evidence="11">The sequence shown here is derived from an EMBL/GenBank/DDBJ whole genome shotgun (WGS) entry which is preliminary data.</text>
</comment>
<comment type="subcellular location">
    <subcellularLocation>
        <location evidence="5">Nucleus</location>
    </subcellularLocation>
</comment>
<organism evidence="11 12">
    <name type="scientific">Aspergillus niger</name>
    <dbReference type="NCBI Taxonomy" id="5061"/>
    <lineage>
        <taxon>Eukaryota</taxon>
        <taxon>Fungi</taxon>
        <taxon>Dikarya</taxon>
        <taxon>Ascomycota</taxon>
        <taxon>Pezizomycotina</taxon>
        <taxon>Eurotiomycetes</taxon>
        <taxon>Eurotiomycetidae</taxon>
        <taxon>Eurotiales</taxon>
        <taxon>Aspergillaceae</taxon>
        <taxon>Aspergillus</taxon>
        <taxon>Aspergillus subgen. Circumdati</taxon>
    </lineage>
</organism>
<dbReference type="SUPFAM" id="SSF54495">
    <property type="entry name" value="UBC-like"/>
    <property type="match status" value="1"/>
</dbReference>
<dbReference type="Gene3D" id="3.10.110.10">
    <property type="entry name" value="Ubiquitin Conjugating Enzyme"/>
    <property type="match status" value="1"/>
</dbReference>
<dbReference type="VEuPathDB" id="FungiDB:M747DRAFT_297012"/>
<dbReference type="VEuPathDB" id="FungiDB:ATCC64974_12380"/>
<feature type="region of interest" description="Disordered" evidence="6">
    <location>
        <begin position="273"/>
        <end position="320"/>
    </location>
</feature>
<dbReference type="VEuPathDB" id="FungiDB:ASPNIDRAFT2_1182573"/>
<sequence length="1683" mass="186554">MEYFDFDEASYGSNVREDDVASDNLEFDENEAAENYNAIFQEQSLEFPNDNDLPEQDAGELDNGVYPMSRAEEPCDFCRHMNLDCFVAKSGVMRPNGCTCCISLYRECSFTHARAPGKFLDTLHPISENTYIHTGGLTGKKALKSLSFIAEDDGRARKNKSRLAREAVRILKAWLQEHWEHPYPTEQEKDELQQRTGLKRMQISNWLANARRRGKVPPGPRNSSATGAINIPGQKGVDVTYMTPIERWKHSPPENEPAATSDILRALVTTDLNHDGQRASRPGHVRSLSRKTGSSNDSSHANSNLFHAPSVSSQETSQSATRSSISDLSFASAFSHRSSLGSFGSMERKERRRRRKPSLPVNTFNQQKARNARIYQCTFCTDCFQTKYDWQRHEKSLHLALEKWTCSPLGGVAFIDGANRCVFCMAVDPNDDHLESHNYSICQEKTPAERSFYRKDHLNQHLRLMHNVKFNSSMNAWRSTLTEFKSRCGFCGLSLTTWKDRVDHLASHFKNGSTMAQWQGDWGFEPFIQGLVENAMPPYLIGGEQKTLNPFRPPNAAQSTNLLQPEDANCYRRLQRELTAYIHNQRAAGTIPTDRMIQDEGRRIIYGSDDPWNQTCADNSTWLSLLKRDTGLEVLPGSEHIQLSDLGMRPPFAAADGLRHAPAETSMLSSPLYPRQGTFSPVTPNSGLQSPAFMGHGRSSFAASAPGSSTGSYAESSGFLPSRPYSRLSADVGSTLSAGIASLNTPLSGSVDQFVQMGFDPEFLQQLNERYDELPLDDLQGLCFEESNRRESEVGARNVGQHQVEPTGKALPFSTPVSAPITIPGMRSSDVFVSDTGPNEELAPTRDLGYSGPYPRKMDEFDDLTALSDTMVYRQVLMAFSPVIPASLRRRISRLYPSMHRSVKSEASASASAKAKTAGEAGGDAMAAMRQTSEPRELDVASLPDNSSGPAFQRPSTASSASNGVDPCFSPGTEKSQELSDISSLRSSRSSSVFSPVAPKYEAESGLRWNRIAPALNLLQNACHEAQQRQCDSRLARMLYVDALSYLLDGLPDDMSKQETIIIQENLPAGVKESLAAPAVTDPSAAGLHNMLTGKKSPPERSYLHRLLSSTIVYFFIMLQFLMPYVKILVYHLYRYERSHRLTERAVTKVLDAADNFGKRGMVVGAAVLNYNEGKVSANMMELAAWWVTSIAGGIYEGFAEGMIIMGVTQSHVELGKAFVQASRGDATIETQITAGDSGHKHLRLFIFARRTPEHFRPPIPSIMSTTRLPNVPALRKQQLLLEFASLQHAAPPGTYMSLSPGDPTLWLGVIFVRSGPYASAVLRFQIRFPTSYPDMPPLVNFATDVFHPLIVPLTTYTFSTGASSEDPVSATDEERLPPGGFSLRHGFPHWFGRAKRAGLQSATPPRETASVRNSTATSEGVSNTLCRESTSGDNGTAAEPTEPQSKEEDENENEDEGEAVAPSSVEKPVEPRKTVPVSELLDYIRSTFDNETVLDSLPLEAAGNPSAWHAWKAHRKGSTASASKKGSPQARSPGDWHWDGIWARRVQNEIEASSSDAMLYGNATRGGVEEMIRFSRLDESTLASVKEMMIPRTEAVRDWYSQYKSSITVILLVLVPIIVICSILAIALLCSEFWSTRKSVTWVFWVKPQDHQKGKRNSTQPDLERGRNPPAYQEPLRRREEN</sequence>
<keyword evidence="7" id="KW-1133">Transmembrane helix</keyword>
<keyword evidence="4" id="KW-0479">Metal-binding</keyword>
<dbReference type="InterPro" id="IPR050224">
    <property type="entry name" value="TALE_homeobox"/>
</dbReference>
<feature type="compositionally biased region" description="Low complexity" evidence="6">
    <location>
        <begin position="1519"/>
        <end position="1528"/>
    </location>
</feature>
<dbReference type="GO" id="GO:0008270">
    <property type="term" value="F:zinc ion binding"/>
    <property type="evidence" value="ECO:0007669"/>
    <property type="project" value="UniProtKB-KW"/>
</dbReference>
<dbReference type="VEuPathDB" id="FungiDB:ATCC64974_12360"/>
<accession>A0A100I814</accession>
<keyword evidence="3 5" id="KW-0539">Nucleus</keyword>
<evidence type="ECO:0000256" key="6">
    <source>
        <dbReference type="SAM" id="MobiDB-lite"/>
    </source>
</evidence>
<dbReference type="SUPFAM" id="SSF46689">
    <property type="entry name" value="Homeodomain-like"/>
    <property type="match status" value="1"/>
</dbReference>
<keyword evidence="7" id="KW-0812">Transmembrane</keyword>
<dbReference type="EMBL" id="BCMY01000002">
    <property type="protein sequence ID" value="GAQ35905.1"/>
    <property type="molecule type" value="Genomic_DNA"/>
</dbReference>
<dbReference type="Pfam" id="PF00179">
    <property type="entry name" value="UQ_con"/>
    <property type="match status" value="1"/>
</dbReference>
<evidence type="ECO:0000256" key="3">
    <source>
        <dbReference type="ARBA" id="ARBA00023242"/>
    </source>
</evidence>
<proteinExistence type="predicted"/>
<evidence type="ECO:0000256" key="2">
    <source>
        <dbReference type="ARBA" id="ARBA00023155"/>
    </source>
</evidence>
<feature type="compositionally biased region" description="Polar residues" evidence="6">
    <location>
        <begin position="290"/>
        <end position="320"/>
    </location>
</feature>
<dbReference type="PROSITE" id="PS50157">
    <property type="entry name" value="ZINC_FINGER_C2H2_2"/>
    <property type="match status" value="1"/>
</dbReference>
<evidence type="ECO:0000256" key="4">
    <source>
        <dbReference type="PROSITE-ProRule" id="PRU00042"/>
    </source>
</evidence>
<evidence type="ECO:0000256" key="5">
    <source>
        <dbReference type="PROSITE-ProRule" id="PRU00108"/>
    </source>
</evidence>
<evidence type="ECO:0000256" key="1">
    <source>
        <dbReference type="ARBA" id="ARBA00023125"/>
    </source>
</evidence>
<dbReference type="SMART" id="SM00389">
    <property type="entry name" value="HOX"/>
    <property type="match status" value="1"/>
</dbReference>
<dbReference type="OrthoDB" id="5399138at2759"/>
<feature type="region of interest" description="Disordered" evidence="6">
    <location>
        <begin position="1651"/>
        <end position="1683"/>
    </location>
</feature>
<dbReference type="PROSITE" id="PS50127">
    <property type="entry name" value="UBC_2"/>
    <property type="match status" value="1"/>
</dbReference>
<feature type="compositionally biased region" description="Polar residues" evidence="6">
    <location>
        <begin position="944"/>
        <end position="963"/>
    </location>
</feature>
<keyword evidence="4" id="KW-0862">Zinc</keyword>
<evidence type="ECO:0000259" key="8">
    <source>
        <dbReference type="PROSITE" id="PS50071"/>
    </source>
</evidence>
<dbReference type="VEuPathDB" id="FungiDB:M747DRAFT_297010"/>
<feature type="region of interest" description="Disordered" evidence="6">
    <location>
        <begin position="1511"/>
        <end position="1537"/>
    </location>
</feature>
<feature type="region of interest" description="Disordered" evidence="6">
    <location>
        <begin position="209"/>
        <end position="233"/>
    </location>
</feature>
<feature type="compositionally biased region" description="Low complexity" evidence="6">
    <location>
        <begin position="905"/>
        <end position="929"/>
    </location>
</feature>
<evidence type="ECO:0000256" key="7">
    <source>
        <dbReference type="SAM" id="Phobius"/>
    </source>
</evidence>
<dbReference type="VEuPathDB" id="FungiDB:ATCC64974_12350"/>
<dbReference type="SMART" id="SM00355">
    <property type="entry name" value="ZnF_C2H2"/>
    <property type="match status" value="3"/>
</dbReference>
<keyword evidence="1 5" id="KW-0238">DNA-binding</keyword>
<dbReference type="GO" id="GO:0006355">
    <property type="term" value="P:regulation of DNA-templated transcription"/>
    <property type="evidence" value="ECO:0007669"/>
    <property type="project" value="InterPro"/>
</dbReference>
<gene>
    <name evidence="11" type="ORF">ABL_01388</name>
</gene>